<feature type="non-terminal residue" evidence="5">
    <location>
        <position position="156"/>
    </location>
</feature>
<dbReference type="EMBL" id="BARV01005651">
    <property type="protein sequence ID" value="GAI16821.1"/>
    <property type="molecule type" value="Genomic_DNA"/>
</dbReference>
<dbReference type="Pfam" id="PF13091">
    <property type="entry name" value="PLDc_2"/>
    <property type="match status" value="1"/>
</dbReference>
<name>X1MFE7_9ZZZZ</name>
<dbReference type="GO" id="GO:0016891">
    <property type="term" value="F:RNA endonuclease activity producing 5'-phosphomonoesters, hydrolytic mechanism"/>
    <property type="evidence" value="ECO:0007669"/>
    <property type="project" value="TreeGrafter"/>
</dbReference>
<sequence length="156" mass="18128">FPSSEVFVSYFSPDDPLYPHLIYLIDEAKESIYAAFYKIELKELSRALMQAHQRGVEVKIFTDDLTSWDKDSQFDYLAKFGLIKKDRDPESLMHHKFCVIDERIVWTGSFNPTRSGAYRENNNVVVIKSSQAAADFIQEFKRLWQEPLSSSRSAFS</sequence>
<evidence type="ECO:0000259" key="4">
    <source>
        <dbReference type="PROSITE" id="PS50035"/>
    </source>
</evidence>
<dbReference type="SUPFAM" id="SSF56024">
    <property type="entry name" value="Phospholipase D/nuclease"/>
    <property type="match status" value="1"/>
</dbReference>
<dbReference type="Gene3D" id="3.30.870.10">
    <property type="entry name" value="Endonuclease Chain A"/>
    <property type="match status" value="1"/>
</dbReference>
<evidence type="ECO:0000256" key="3">
    <source>
        <dbReference type="ARBA" id="ARBA00023098"/>
    </source>
</evidence>
<dbReference type="AlphaFoldDB" id="X1MFE7"/>
<feature type="non-terminal residue" evidence="5">
    <location>
        <position position="1"/>
    </location>
</feature>
<dbReference type="PROSITE" id="PS50035">
    <property type="entry name" value="PLD"/>
    <property type="match status" value="1"/>
</dbReference>
<protein>
    <recommendedName>
        <fullName evidence="4">PLD phosphodiesterase domain-containing protein</fullName>
    </recommendedName>
</protein>
<feature type="domain" description="PLD phosphodiesterase" evidence="4">
    <location>
        <begin position="89"/>
        <end position="116"/>
    </location>
</feature>
<organism evidence="5">
    <name type="scientific">marine sediment metagenome</name>
    <dbReference type="NCBI Taxonomy" id="412755"/>
    <lineage>
        <taxon>unclassified sequences</taxon>
        <taxon>metagenomes</taxon>
        <taxon>ecological metagenomes</taxon>
    </lineage>
</organism>
<dbReference type="PANTHER" id="PTHR43856">
    <property type="entry name" value="CARDIOLIPIN HYDROLASE"/>
    <property type="match status" value="1"/>
</dbReference>
<keyword evidence="2" id="KW-0442">Lipid degradation</keyword>
<evidence type="ECO:0000256" key="1">
    <source>
        <dbReference type="ARBA" id="ARBA00022801"/>
    </source>
</evidence>
<evidence type="ECO:0000256" key="2">
    <source>
        <dbReference type="ARBA" id="ARBA00022963"/>
    </source>
</evidence>
<gene>
    <name evidence="5" type="ORF">S06H3_11563</name>
</gene>
<dbReference type="InterPro" id="IPR025202">
    <property type="entry name" value="PLD-like_dom"/>
</dbReference>
<keyword evidence="1" id="KW-0378">Hydrolase</keyword>
<accession>X1MFE7</accession>
<reference evidence="5" key="1">
    <citation type="journal article" date="2014" name="Front. Microbiol.">
        <title>High frequency of phylogenetically diverse reductive dehalogenase-homologous genes in deep subseafloor sedimentary metagenomes.</title>
        <authorList>
            <person name="Kawai M."/>
            <person name="Futagami T."/>
            <person name="Toyoda A."/>
            <person name="Takaki Y."/>
            <person name="Nishi S."/>
            <person name="Hori S."/>
            <person name="Arai W."/>
            <person name="Tsubouchi T."/>
            <person name="Morono Y."/>
            <person name="Uchiyama I."/>
            <person name="Ito T."/>
            <person name="Fujiyama A."/>
            <person name="Inagaki F."/>
            <person name="Takami H."/>
        </authorList>
    </citation>
    <scope>NUCLEOTIDE SEQUENCE</scope>
    <source>
        <strain evidence="5">Expedition CK06-06</strain>
    </source>
</reference>
<dbReference type="PANTHER" id="PTHR43856:SF1">
    <property type="entry name" value="MITOCHONDRIAL CARDIOLIPIN HYDROLASE"/>
    <property type="match status" value="1"/>
</dbReference>
<evidence type="ECO:0000313" key="5">
    <source>
        <dbReference type="EMBL" id="GAI16821.1"/>
    </source>
</evidence>
<comment type="caution">
    <text evidence="5">The sequence shown here is derived from an EMBL/GenBank/DDBJ whole genome shotgun (WGS) entry which is preliminary data.</text>
</comment>
<dbReference type="InterPro" id="IPR001736">
    <property type="entry name" value="PLipase_D/transphosphatidylase"/>
</dbReference>
<keyword evidence="3" id="KW-0443">Lipid metabolism</keyword>
<dbReference type="GO" id="GO:0016042">
    <property type="term" value="P:lipid catabolic process"/>
    <property type="evidence" value="ECO:0007669"/>
    <property type="project" value="UniProtKB-KW"/>
</dbReference>
<dbReference type="InterPro" id="IPR051406">
    <property type="entry name" value="PLD_domain"/>
</dbReference>
<proteinExistence type="predicted"/>